<dbReference type="InterPro" id="IPR036388">
    <property type="entry name" value="WH-like_DNA-bd_sf"/>
</dbReference>
<evidence type="ECO:0000313" key="6">
    <source>
        <dbReference type="EMBL" id="KAK8057772.1"/>
    </source>
</evidence>
<dbReference type="Pfam" id="PF08100">
    <property type="entry name" value="Dimerisation"/>
    <property type="match status" value="1"/>
</dbReference>
<evidence type="ECO:0000256" key="3">
    <source>
        <dbReference type="ARBA" id="ARBA00022691"/>
    </source>
</evidence>
<evidence type="ECO:0000313" key="7">
    <source>
        <dbReference type="Proteomes" id="UP001446871"/>
    </source>
</evidence>
<reference evidence="6 7" key="1">
    <citation type="submission" date="2023-01" db="EMBL/GenBank/DDBJ databases">
        <title>Analysis of 21 Apiospora genomes using comparative genomics revels a genus with tremendous synthesis potential of carbohydrate active enzymes and secondary metabolites.</title>
        <authorList>
            <person name="Sorensen T."/>
        </authorList>
    </citation>
    <scope>NUCLEOTIDE SEQUENCE [LARGE SCALE GENOMIC DNA]</scope>
    <source>
        <strain evidence="6 7">CBS 83171</strain>
    </source>
</reference>
<evidence type="ECO:0008006" key="8">
    <source>
        <dbReference type="Google" id="ProtNLM"/>
    </source>
</evidence>
<dbReference type="EMBL" id="JAQQWM010000007">
    <property type="protein sequence ID" value="KAK8057772.1"/>
    <property type="molecule type" value="Genomic_DNA"/>
</dbReference>
<evidence type="ECO:0000256" key="1">
    <source>
        <dbReference type="ARBA" id="ARBA00022603"/>
    </source>
</evidence>
<keyword evidence="2" id="KW-0808">Transferase</keyword>
<dbReference type="InterPro" id="IPR036390">
    <property type="entry name" value="WH_DNA-bd_sf"/>
</dbReference>
<evidence type="ECO:0000256" key="2">
    <source>
        <dbReference type="ARBA" id="ARBA00022679"/>
    </source>
</evidence>
<dbReference type="Gene3D" id="1.10.10.10">
    <property type="entry name" value="Winged helix-like DNA-binding domain superfamily/Winged helix DNA-binding domain"/>
    <property type="match status" value="1"/>
</dbReference>
<feature type="domain" description="O-methyltransferase C-terminal" evidence="4">
    <location>
        <begin position="235"/>
        <end position="379"/>
    </location>
</feature>
<dbReference type="InterPro" id="IPR012967">
    <property type="entry name" value="COMT_dimerisation"/>
</dbReference>
<dbReference type="Pfam" id="PF00891">
    <property type="entry name" value="Methyltransf_2"/>
    <property type="match status" value="1"/>
</dbReference>
<dbReference type="Proteomes" id="UP001446871">
    <property type="component" value="Unassembled WGS sequence"/>
</dbReference>
<keyword evidence="7" id="KW-1185">Reference proteome</keyword>
<dbReference type="SUPFAM" id="SSF46785">
    <property type="entry name" value="Winged helix' DNA-binding domain"/>
    <property type="match status" value="1"/>
</dbReference>
<dbReference type="PANTHER" id="PTHR43712">
    <property type="entry name" value="PUTATIVE (AFU_ORTHOLOGUE AFUA_4G14580)-RELATED"/>
    <property type="match status" value="1"/>
</dbReference>
<keyword evidence="1" id="KW-0489">Methyltransferase</keyword>
<dbReference type="PANTHER" id="PTHR43712:SF4">
    <property type="entry name" value="O-METHYLTRANSFERASE DOMAIN-CONTAINING PROTEIN"/>
    <property type="match status" value="1"/>
</dbReference>
<protein>
    <recommendedName>
        <fullName evidence="8">O-methyltransferase domain-containing protein</fullName>
    </recommendedName>
</protein>
<comment type="caution">
    <text evidence="6">The sequence shown here is derived from an EMBL/GenBank/DDBJ whole genome shotgun (WGS) entry which is preliminary data.</text>
</comment>
<dbReference type="PIRSF" id="PIRSF005739">
    <property type="entry name" value="O-mtase"/>
    <property type="match status" value="1"/>
</dbReference>
<keyword evidence="3" id="KW-0949">S-adenosyl-L-methionine</keyword>
<gene>
    <name evidence="6" type="ORF">PG996_011709</name>
</gene>
<dbReference type="InterPro" id="IPR016461">
    <property type="entry name" value="COMT-like"/>
</dbReference>
<evidence type="ECO:0000259" key="4">
    <source>
        <dbReference type="Pfam" id="PF00891"/>
    </source>
</evidence>
<dbReference type="InterPro" id="IPR029063">
    <property type="entry name" value="SAM-dependent_MTases_sf"/>
</dbReference>
<sequence>MAADQLRRIQALAAEIADMSKHFSGSSEQFCVDSQPFLQKPEELVSLAQSPAEHATSMILKTMETAVIRTLLSLNVLQTIPATGSVSLQDLAVATETQASLLERLLRVVTRTGFLIREDGSSSYRHTHTSLAYAGPIGALFSPCYDEGIRALVRLPEYLSMRPKEEAQNAKYSPFTWNEGQEGKATFEILSDMPARTQGIHTLASNVQHLRPYTGFYDFAKLASSKEEEEHDRPVFVDIGGGNGHVIKEVLQAVPQIRPGQCVLEDRAETLTLARTTGLLPDGVRLLEHDYLTRQPVAGARAYHLRAVAYNLGDAELVQLLRQIVPAMAPDSKVLIAENILSDNGEGTAFSTVTDMIMLCIGGKERTERGFREVLDEAGLVVDGVHRAPGLEFGIVEASLKTKL</sequence>
<dbReference type="Gene3D" id="3.40.50.150">
    <property type="entry name" value="Vaccinia Virus protein VP39"/>
    <property type="match status" value="1"/>
</dbReference>
<dbReference type="InterPro" id="IPR001077">
    <property type="entry name" value="COMT_C"/>
</dbReference>
<proteinExistence type="predicted"/>
<feature type="domain" description="O-methyltransferase dimerisation" evidence="5">
    <location>
        <begin position="61"/>
        <end position="133"/>
    </location>
</feature>
<evidence type="ECO:0000259" key="5">
    <source>
        <dbReference type="Pfam" id="PF08100"/>
    </source>
</evidence>
<accession>A0ABR1UGE2</accession>
<organism evidence="6 7">
    <name type="scientific">Apiospora saccharicola</name>
    <dbReference type="NCBI Taxonomy" id="335842"/>
    <lineage>
        <taxon>Eukaryota</taxon>
        <taxon>Fungi</taxon>
        <taxon>Dikarya</taxon>
        <taxon>Ascomycota</taxon>
        <taxon>Pezizomycotina</taxon>
        <taxon>Sordariomycetes</taxon>
        <taxon>Xylariomycetidae</taxon>
        <taxon>Amphisphaeriales</taxon>
        <taxon>Apiosporaceae</taxon>
        <taxon>Apiospora</taxon>
    </lineage>
</organism>
<name>A0ABR1UGE2_9PEZI</name>
<dbReference type="PROSITE" id="PS51683">
    <property type="entry name" value="SAM_OMT_II"/>
    <property type="match status" value="1"/>
</dbReference>
<dbReference type="SUPFAM" id="SSF53335">
    <property type="entry name" value="S-adenosyl-L-methionine-dependent methyltransferases"/>
    <property type="match status" value="1"/>
</dbReference>